<dbReference type="Gene3D" id="3.40.50.720">
    <property type="entry name" value="NAD(P)-binding Rossmann-like Domain"/>
    <property type="match status" value="1"/>
</dbReference>
<dbReference type="Pfam" id="PF00106">
    <property type="entry name" value="adh_short"/>
    <property type="match status" value="1"/>
</dbReference>
<dbReference type="PANTHER" id="PTHR43391:SF82">
    <property type="entry name" value="OXIDOREDUCTASE SADH-RELATED"/>
    <property type="match status" value="1"/>
</dbReference>
<dbReference type="InterPro" id="IPR036291">
    <property type="entry name" value="NAD(P)-bd_dom_sf"/>
</dbReference>
<proteinExistence type="inferred from homology"/>
<dbReference type="OrthoDB" id="9775296at2"/>
<evidence type="ECO:0000313" key="5">
    <source>
        <dbReference type="Proteomes" id="UP000034166"/>
    </source>
</evidence>
<dbReference type="PRINTS" id="PR00080">
    <property type="entry name" value="SDRFAMILY"/>
</dbReference>
<dbReference type="EMBL" id="LAYY01000004">
    <property type="protein sequence ID" value="KKK39064.1"/>
    <property type="molecule type" value="Genomic_DNA"/>
</dbReference>
<reference evidence="4 5" key="1">
    <citation type="submission" date="2015-04" db="EMBL/GenBank/DDBJ databases">
        <title>Taxonomic description and genome sequence of Bacillus campisalis sp. nov., a novel member of the genus Bacillus isolated from solar saltern.</title>
        <authorList>
            <person name="Mathan Kumar R."/>
            <person name="Kaur G."/>
            <person name="Kumar A."/>
            <person name="Singh N.K."/>
            <person name="Kaur N."/>
            <person name="Kumar N."/>
            <person name="Mayilraj S."/>
        </authorList>
    </citation>
    <scope>NUCLEOTIDE SEQUENCE [LARGE SCALE GENOMIC DNA]</scope>
    <source>
        <strain evidence="4 5">SA2-6</strain>
    </source>
</reference>
<dbReference type="NCBIfam" id="NF005495">
    <property type="entry name" value="PRK07109.1"/>
    <property type="match status" value="1"/>
</dbReference>
<evidence type="ECO:0000256" key="2">
    <source>
        <dbReference type="ARBA" id="ARBA00023002"/>
    </source>
</evidence>
<evidence type="ECO:0000256" key="1">
    <source>
        <dbReference type="ARBA" id="ARBA00006484"/>
    </source>
</evidence>
<comment type="similarity">
    <text evidence="1 3">Belongs to the short-chain dehydrogenases/reductases (SDR) family.</text>
</comment>
<dbReference type="PATRIC" id="fig|1408103.3.peg.1027"/>
<keyword evidence="5" id="KW-1185">Reference proteome</keyword>
<accession>A0A0M2SWX5</accession>
<name>A0A0M2SWX5_9BACI</name>
<organism evidence="4 5">
    <name type="scientific">Mesobacillus campisalis</name>
    <dbReference type="NCBI Taxonomy" id="1408103"/>
    <lineage>
        <taxon>Bacteria</taxon>
        <taxon>Bacillati</taxon>
        <taxon>Bacillota</taxon>
        <taxon>Bacilli</taxon>
        <taxon>Bacillales</taxon>
        <taxon>Bacillaceae</taxon>
        <taxon>Mesobacillus</taxon>
    </lineage>
</organism>
<dbReference type="CDD" id="cd05360">
    <property type="entry name" value="SDR_c3"/>
    <property type="match status" value="1"/>
</dbReference>
<dbReference type="PANTHER" id="PTHR43391">
    <property type="entry name" value="RETINOL DEHYDROGENASE-RELATED"/>
    <property type="match status" value="1"/>
</dbReference>
<dbReference type="InterPro" id="IPR002347">
    <property type="entry name" value="SDR_fam"/>
</dbReference>
<keyword evidence="2" id="KW-0560">Oxidoreductase</keyword>
<sequence length="355" mass="39272">MELESNNREAVEGLMNGAGGIQLKNVSDQVIVITGASSGIGLVTARMAAEKGAKLVVAARNEEALEELVDELREKGHSAILVKADVGVEEDVKRIAEAAIKEYGRFDTWVNNAGVTIYGYAMDVSTEDMKRLFDTNYWGVVYGSKEAVRHFRERGVPGALINVGSLFGDTGTLIQSTYAPSKFAVHGWTESLRMELEKENEPISVTLIHPGRIDTPYNEHATSYLDNQPVHRGMIYPPEAVAEAILYAAEHPKRDMYIGSQAKAIQFLGANFPRLTDKFMERMIPPTQYDPDRPSKPREESNLYHAGYGMHERGTNIGWKRSSSLFVKASKQPVLFNTIAAGLGILALSRLTRRK</sequence>
<protein>
    <submittedName>
        <fullName evidence="4">Oxidoreductase</fullName>
    </submittedName>
</protein>
<dbReference type="SUPFAM" id="SSF51735">
    <property type="entry name" value="NAD(P)-binding Rossmann-fold domains"/>
    <property type="match status" value="1"/>
</dbReference>
<evidence type="ECO:0000256" key="3">
    <source>
        <dbReference type="RuleBase" id="RU000363"/>
    </source>
</evidence>
<dbReference type="AlphaFoldDB" id="A0A0M2SWX5"/>
<dbReference type="GO" id="GO:0016491">
    <property type="term" value="F:oxidoreductase activity"/>
    <property type="evidence" value="ECO:0007669"/>
    <property type="project" value="UniProtKB-KW"/>
</dbReference>
<dbReference type="PRINTS" id="PR00081">
    <property type="entry name" value="GDHRDH"/>
</dbReference>
<comment type="caution">
    <text evidence="4">The sequence shown here is derived from an EMBL/GenBank/DDBJ whole genome shotgun (WGS) entry which is preliminary data.</text>
</comment>
<dbReference type="RefSeq" id="WP_046522555.1">
    <property type="nucleotide sequence ID" value="NZ_LAYY01000004.1"/>
</dbReference>
<dbReference type="Proteomes" id="UP000034166">
    <property type="component" value="Unassembled WGS sequence"/>
</dbReference>
<evidence type="ECO:0000313" key="4">
    <source>
        <dbReference type="EMBL" id="KKK39064.1"/>
    </source>
</evidence>
<gene>
    <name evidence="4" type="ORF">WQ57_04570</name>
</gene>